<organism evidence="1">
    <name type="scientific">freshwater metagenome</name>
    <dbReference type="NCBI Taxonomy" id="449393"/>
    <lineage>
        <taxon>unclassified sequences</taxon>
        <taxon>metagenomes</taxon>
        <taxon>ecological metagenomes</taxon>
    </lineage>
</organism>
<protein>
    <submittedName>
        <fullName evidence="1">Unannotated protein</fullName>
    </submittedName>
</protein>
<reference evidence="1" key="1">
    <citation type="submission" date="2020-05" db="EMBL/GenBank/DDBJ databases">
        <authorList>
            <person name="Chiriac C."/>
            <person name="Salcher M."/>
            <person name="Ghai R."/>
            <person name="Kavagutti S V."/>
        </authorList>
    </citation>
    <scope>NUCLEOTIDE SEQUENCE</scope>
</reference>
<proteinExistence type="predicted"/>
<dbReference type="AlphaFoldDB" id="A0A6J6YHL0"/>
<dbReference type="EMBL" id="CAFAAL010000089">
    <property type="protein sequence ID" value="CAB4807763.1"/>
    <property type="molecule type" value="Genomic_DNA"/>
</dbReference>
<accession>A0A6J6YHL0</accession>
<gene>
    <name evidence="1" type="ORF">UFOPK3004_01038</name>
</gene>
<sequence length="60" mass="6291">MTLGRLPTTARGQAIHTVEHETELFSGDNNRLNLWTADPGADGCGAACACRTSAVCDLSN</sequence>
<name>A0A6J6YHL0_9ZZZZ</name>
<evidence type="ECO:0000313" key="1">
    <source>
        <dbReference type="EMBL" id="CAB4807763.1"/>
    </source>
</evidence>